<organism evidence="2 3">
    <name type="scientific">Geodia barretti</name>
    <name type="common">Barrett's horny sponge</name>
    <dbReference type="NCBI Taxonomy" id="519541"/>
    <lineage>
        <taxon>Eukaryota</taxon>
        <taxon>Metazoa</taxon>
        <taxon>Porifera</taxon>
        <taxon>Demospongiae</taxon>
        <taxon>Heteroscleromorpha</taxon>
        <taxon>Tetractinellida</taxon>
        <taxon>Astrophorina</taxon>
        <taxon>Geodiidae</taxon>
        <taxon>Geodia</taxon>
    </lineage>
</organism>
<dbReference type="SUPFAM" id="SSF143100">
    <property type="entry name" value="TTHA1013/TTHA0281-like"/>
    <property type="match status" value="1"/>
</dbReference>
<proteinExistence type="predicted"/>
<dbReference type="PANTHER" id="PTHR34504:SF2">
    <property type="entry name" value="UPF0150 PROTEIN SSL0259"/>
    <property type="match status" value="1"/>
</dbReference>
<dbReference type="Proteomes" id="UP001174909">
    <property type="component" value="Unassembled WGS sequence"/>
</dbReference>
<feature type="domain" description="HicB-like antitoxin of toxin-antitoxin system" evidence="1">
    <location>
        <begin position="5"/>
        <end position="90"/>
    </location>
</feature>
<dbReference type="InterPro" id="IPR035069">
    <property type="entry name" value="TTHA1013/TTHA0281-like"/>
</dbReference>
<evidence type="ECO:0000313" key="2">
    <source>
        <dbReference type="EMBL" id="CAI8015097.1"/>
    </source>
</evidence>
<dbReference type="AlphaFoldDB" id="A0AA35RPV9"/>
<keyword evidence="3" id="KW-1185">Reference proteome</keyword>
<name>A0AA35RPV9_GEOBA</name>
<evidence type="ECO:0000259" key="1">
    <source>
        <dbReference type="Pfam" id="PF15919"/>
    </source>
</evidence>
<gene>
    <name evidence="2" type="ORF">GBAR_LOCUS9394</name>
</gene>
<evidence type="ECO:0000313" key="3">
    <source>
        <dbReference type="Proteomes" id="UP001174909"/>
    </source>
</evidence>
<protein>
    <submittedName>
        <fullName evidence="2">Uncharacterized 14.9 kDa protein in rep-hol intergenic region</fullName>
    </submittedName>
</protein>
<dbReference type="EMBL" id="CASHTH010001418">
    <property type="protein sequence ID" value="CAI8015097.1"/>
    <property type="molecule type" value="Genomic_DNA"/>
</dbReference>
<dbReference type="Gene3D" id="3.30.160.250">
    <property type="match status" value="1"/>
</dbReference>
<comment type="caution">
    <text evidence="2">The sequence shown here is derived from an EMBL/GenBank/DDBJ whole genome shotgun (WGS) entry which is preliminary data.</text>
</comment>
<dbReference type="Pfam" id="PF15919">
    <property type="entry name" value="HicB_lk_antitox"/>
    <property type="match status" value="1"/>
</dbReference>
<dbReference type="InterPro" id="IPR031807">
    <property type="entry name" value="HicB-like"/>
</dbReference>
<reference evidence="2" key="1">
    <citation type="submission" date="2023-03" db="EMBL/GenBank/DDBJ databases">
        <authorList>
            <person name="Steffen K."/>
            <person name="Cardenas P."/>
        </authorList>
    </citation>
    <scope>NUCLEOTIDE SEQUENCE</scope>
</reference>
<dbReference type="InterPro" id="IPR051404">
    <property type="entry name" value="TA_system_antitoxin"/>
</dbReference>
<dbReference type="PANTHER" id="PTHR34504">
    <property type="entry name" value="ANTITOXIN HICB"/>
    <property type="match status" value="1"/>
</dbReference>
<accession>A0AA35RPV9</accession>
<sequence length="115" mass="13097">MHTHYPIVIHKDPDSDYCVTVPDLPGCITAGDTLDDAQNQAAEAIQCHIEGMLLYGKSIPQPRDIAFHQHNPDYADGRWESVKVIIRDVSEIQVVQPGPIRRFFRWFSQATQVLR</sequence>